<evidence type="ECO:0000313" key="7">
    <source>
        <dbReference type="Proteomes" id="UP001596356"/>
    </source>
</evidence>
<evidence type="ECO:0000256" key="4">
    <source>
        <dbReference type="ARBA" id="ARBA00022840"/>
    </source>
</evidence>
<comment type="caution">
    <text evidence="6">The sequence shown here is derived from an EMBL/GenBank/DDBJ whole genome shotgun (WGS) entry which is preliminary data.</text>
</comment>
<keyword evidence="7" id="KW-1185">Reference proteome</keyword>
<dbReference type="Pfam" id="PF03109">
    <property type="entry name" value="ABC1"/>
    <property type="match status" value="1"/>
</dbReference>
<keyword evidence="4" id="KW-0067">ATP-binding</keyword>
<proteinExistence type="inferred from homology"/>
<keyword evidence="2" id="KW-0808">Transferase</keyword>
<organism evidence="6 7">
    <name type="scientific">Branchiibius cervicis</name>
    <dbReference type="NCBI Taxonomy" id="908252"/>
    <lineage>
        <taxon>Bacteria</taxon>
        <taxon>Bacillati</taxon>
        <taxon>Actinomycetota</taxon>
        <taxon>Actinomycetes</taxon>
        <taxon>Micrococcales</taxon>
        <taxon>Dermacoccaceae</taxon>
        <taxon>Branchiibius</taxon>
    </lineage>
</organism>
<keyword evidence="6" id="KW-0418">Kinase</keyword>
<dbReference type="InterPro" id="IPR004147">
    <property type="entry name" value="ABC1_dom"/>
</dbReference>
<dbReference type="PANTHER" id="PTHR43851:SF3">
    <property type="entry name" value="COENZYME Q8"/>
    <property type="match status" value="1"/>
</dbReference>
<name>A0ABW2APS2_9MICO</name>
<sequence length="725" mass="77833">MTKPPPLPLRADLISDSQVRFGAGGAHAVDVTGLTREEAEEVTALGALTPAQWASARTSRPVSRRWPQVVRVLDAATKAVAADQSIGERVVALDGAGRLPHALTQLLPPEVATVGDPWQIAALAGSAATAPDLVVLFGSRAVAPHRYRPWQRLGVPHLPVVVGPRRLHIGPLAGTGQVCLRCVDLRRADRDPAWPRIVAAASAEHPGTLPDVLPAELLATGSGVLALAVGAALSASLPRGSASRCPPPVRGWCTTAGRGTRRVTVLYHPRCYPPPRHCVKLGDNGPMARVPRNSVTRTARLATLPIGYGARQTIGLGKRVGGASAEAVAAQIQEQTAAQIFKVLGTLKGGAMKVGQSMSVFEAALPEELVGPYRTALTKLQEAAPAMPVKLVHKQLAEQLGTRWRSYLRDFDDTPVAAASIGQVHRAVWKDGRPVAVKIQYPGAGEALLSDIAQLSRVMRLTTSWVPGLELRPLLEEIRERMREELDYTLEATMQRQFAAAYADDEWYAVPNVLADTPGVIVSEWIDGMPLSQIIAEGTDEQRDLAASLYLEFLVAAPGRAGLLHADPHPGNFRLLSDGRLGVLDFGAVNRLPEGMPPAMGRLLTAAVNGDAEGLITGLREEGFVREGIDVAPEAVLDYLSVFVEPLQDNAFQFNREWLRSVFNRINDPRSPNFSVGIKLNLPPEYLLIHRAWLGGIAVLCQINGVAPVREIIDDYLPGADLPPV</sequence>
<evidence type="ECO:0000313" key="6">
    <source>
        <dbReference type="EMBL" id="MFC6713072.1"/>
    </source>
</evidence>
<gene>
    <name evidence="6" type="ORF">ACFQBT_04095</name>
</gene>
<evidence type="ECO:0000256" key="2">
    <source>
        <dbReference type="ARBA" id="ARBA00022679"/>
    </source>
</evidence>
<dbReference type="Proteomes" id="UP001596356">
    <property type="component" value="Unassembled WGS sequence"/>
</dbReference>
<evidence type="ECO:0000259" key="5">
    <source>
        <dbReference type="Pfam" id="PF03109"/>
    </source>
</evidence>
<feature type="domain" description="ABC1 atypical kinase-like" evidence="5">
    <location>
        <begin position="379"/>
        <end position="615"/>
    </location>
</feature>
<protein>
    <submittedName>
        <fullName evidence="6">ABC1 kinase family protein</fullName>
    </submittedName>
</protein>
<dbReference type="InterPro" id="IPR034646">
    <property type="entry name" value="ADCK3_dom"/>
</dbReference>
<keyword evidence="3" id="KW-0547">Nucleotide-binding</keyword>
<dbReference type="GO" id="GO:0016301">
    <property type="term" value="F:kinase activity"/>
    <property type="evidence" value="ECO:0007669"/>
    <property type="project" value="UniProtKB-KW"/>
</dbReference>
<dbReference type="Gene3D" id="3.40.50.720">
    <property type="entry name" value="NAD(P)-binding Rossmann-like Domain"/>
    <property type="match status" value="1"/>
</dbReference>
<evidence type="ECO:0000256" key="1">
    <source>
        <dbReference type="ARBA" id="ARBA00009670"/>
    </source>
</evidence>
<dbReference type="PANTHER" id="PTHR43851">
    <property type="match status" value="1"/>
</dbReference>
<reference evidence="7" key="1">
    <citation type="journal article" date="2019" name="Int. J. Syst. Evol. Microbiol.">
        <title>The Global Catalogue of Microorganisms (GCM) 10K type strain sequencing project: providing services to taxonomists for standard genome sequencing and annotation.</title>
        <authorList>
            <consortium name="The Broad Institute Genomics Platform"/>
            <consortium name="The Broad Institute Genome Sequencing Center for Infectious Disease"/>
            <person name="Wu L."/>
            <person name="Ma J."/>
        </authorList>
    </citation>
    <scope>NUCLEOTIDE SEQUENCE [LARGE SCALE GENOMIC DNA]</scope>
    <source>
        <strain evidence="7">NBRC 106593</strain>
    </source>
</reference>
<dbReference type="RefSeq" id="WP_377820596.1">
    <property type="nucleotide sequence ID" value="NZ_JBHSWJ010000002.1"/>
</dbReference>
<dbReference type="EMBL" id="JBHSWJ010000002">
    <property type="protein sequence ID" value="MFC6713072.1"/>
    <property type="molecule type" value="Genomic_DNA"/>
</dbReference>
<evidence type="ECO:0000256" key="3">
    <source>
        <dbReference type="ARBA" id="ARBA00022741"/>
    </source>
</evidence>
<dbReference type="SUPFAM" id="SSF56112">
    <property type="entry name" value="Protein kinase-like (PK-like)"/>
    <property type="match status" value="1"/>
</dbReference>
<dbReference type="InterPro" id="IPR011009">
    <property type="entry name" value="Kinase-like_dom_sf"/>
</dbReference>
<accession>A0ABW2APS2</accession>
<dbReference type="InterPro" id="IPR051409">
    <property type="entry name" value="Atypical_kinase_ADCK"/>
</dbReference>
<dbReference type="CDD" id="cd13970">
    <property type="entry name" value="ABC1_ADCK3"/>
    <property type="match status" value="1"/>
</dbReference>
<comment type="similarity">
    <text evidence="1">Belongs to the protein kinase superfamily. ADCK protein kinase family.</text>
</comment>